<dbReference type="Gene3D" id="3.40.50.150">
    <property type="entry name" value="Vaccinia Virus protein VP39"/>
    <property type="match status" value="1"/>
</dbReference>
<sequence length="366" mass="38514">METRADSSREAGGALAPEPPAGGGAAGEEFGVPKVLALAAGGTIARALAVAARLGIADRLAAGPLPAGELAKRTESHPEALDMLLGTLVLAGVLGREADGAYRLTEDSEVLRSDHPDSLRNTVMLIAETYDDAFRALSTTVRTGESAFPEVFGRPLYEHLAASPEEERVFDASMAELCRPVADQLASLYDFSGVRTVVDVGGGDGTMLGRVLDAHPTLRGVCVDRPSVCERARRGPHPAGDRISFEPADIFTEIPAGADRYLIKNVLHDWPMERQVRALTVIRRAMAGNAAARLLVVEPMLEAELAAPHVLAQMVICESGTRGIAEADMRRLLAAAGFTPLSVLPLTGGHQLFECAPAQAAESATG</sequence>
<evidence type="ECO:0000313" key="8">
    <source>
        <dbReference type="Proteomes" id="UP001183420"/>
    </source>
</evidence>
<evidence type="ECO:0000313" key="7">
    <source>
        <dbReference type="EMBL" id="MDT0322022.1"/>
    </source>
</evidence>
<name>A0ABU2LWQ9_9ACTN</name>
<proteinExistence type="predicted"/>
<keyword evidence="3" id="KW-0949">S-adenosyl-L-methionine</keyword>
<dbReference type="InterPro" id="IPR036390">
    <property type="entry name" value="WH_DNA-bd_sf"/>
</dbReference>
<dbReference type="PANTHER" id="PTHR43712:SF2">
    <property type="entry name" value="O-METHYLTRANSFERASE CICE"/>
    <property type="match status" value="1"/>
</dbReference>
<dbReference type="Gene3D" id="1.10.287.1350">
    <property type="match status" value="1"/>
</dbReference>
<dbReference type="InterPro" id="IPR036388">
    <property type="entry name" value="WH-like_DNA-bd_sf"/>
</dbReference>
<organism evidence="7 8">
    <name type="scientific">Streptomyces millisiae</name>
    <dbReference type="NCBI Taxonomy" id="3075542"/>
    <lineage>
        <taxon>Bacteria</taxon>
        <taxon>Bacillati</taxon>
        <taxon>Actinomycetota</taxon>
        <taxon>Actinomycetes</taxon>
        <taxon>Kitasatosporales</taxon>
        <taxon>Streptomycetaceae</taxon>
        <taxon>Streptomyces</taxon>
    </lineage>
</organism>
<feature type="domain" description="O-methyltransferase dimerisation" evidence="6">
    <location>
        <begin position="40"/>
        <end position="111"/>
    </location>
</feature>
<dbReference type="GO" id="GO:0032259">
    <property type="term" value="P:methylation"/>
    <property type="evidence" value="ECO:0007669"/>
    <property type="project" value="UniProtKB-KW"/>
</dbReference>
<evidence type="ECO:0000256" key="2">
    <source>
        <dbReference type="ARBA" id="ARBA00022679"/>
    </source>
</evidence>
<keyword evidence="8" id="KW-1185">Reference proteome</keyword>
<dbReference type="SUPFAM" id="SSF53335">
    <property type="entry name" value="S-adenosyl-L-methionine-dependent methyltransferases"/>
    <property type="match status" value="1"/>
</dbReference>
<evidence type="ECO:0000256" key="1">
    <source>
        <dbReference type="ARBA" id="ARBA00022603"/>
    </source>
</evidence>
<feature type="region of interest" description="Disordered" evidence="4">
    <location>
        <begin position="1"/>
        <end position="26"/>
    </location>
</feature>
<dbReference type="SUPFAM" id="SSF46785">
    <property type="entry name" value="Winged helix' DNA-binding domain"/>
    <property type="match status" value="1"/>
</dbReference>
<dbReference type="GO" id="GO:0008168">
    <property type="term" value="F:methyltransferase activity"/>
    <property type="evidence" value="ECO:0007669"/>
    <property type="project" value="UniProtKB-KW"/>
</dbReference>
<dbReference type="InterPro" id="IPR012967">
    <property type="entry name" value="COMT_dimerisation"/>
</dbReference>
<dbReference type="PROSITE" id="PS51683">
    <property type="entry name" value="SAM_OMT_II"/>
    <property type="match status" value="1"/>
</dbReference>
<dbReference type="PIRSF" id="PIRSF005739">
    <property type="entry name" value="O-mtase"/>
    <property type="match status" value="1"/>
</dbReference>
<evidence type="ECO:0000256" key="4">
    <source>
        <dbReference type="SAM" id="MobiDB-lite"/>
    </source>
</evidence>
<protein>
    <submittedName>
        <fullName evidence="7">Methyltransferase</fullName>
    </submittedName>
</protein>
<dbReference type="Proteomes" id="UP001183420">
    <property type="component" value="Unassembled WGS sequence"/>
</dbReference>
<gene>
    <name evidence="7" type="ORF">RNC47_27190</name>
</gene>
<accession>A0ABU2LWQ9</accession>
<keyword evidence="2" id="KW-0808">Transferase</keyword>
<dbReference type="EMBL" id="JAVREM010000052">
    <property type="protein sequence ID" value="MDT0322022.1"/>
    <property type="molecule type" value="Genomic_DNA"/>
</dbReference>
<dbReference type="PANTHER" id="PTHR43712">
    <property type="entry name" value="PUTATIVE (AFU_ORTHOLOGUE AFUA_4G14580)-RELATED"/>
    <property type="match status" value="1"/>
</dbReference>
<feature type="domain" description="O-methyltransferase C-terminal" evidence="5">
    <location>
        <begin position="134"/>
        <end position="338"/>
    </location>
</feature>
<comment type="caution">
    <text evidence="7">The sequence shown here is derived from an EMBL/GenBank/DDBJ whole genome shotgun (WGS) entry which is preliminary data.</text>
</comment>
<evidence type="ECO:0000256" key="3">
    <source>
        <dbReference type="ARBA" id="ARBA00022691"/>
    </source>
</evidence>
<keyword evidence="1 7" id="KW-0489">Methyltransferase</keyword>
<evidence type="ECO:0000259" key="6">
    <source>
        <dbReference type="Pfam" id="PF08100"/>
    </source>
</evidence>
<dbReference type="Pfam" id="PF00891">
    <property type="entry name" value="Methyltransf_2"/>
    <property type="match status" value="1"/>
</dbReference>
<dbReference type="InterPro" id="IPR001077">
    <property type="entry name" value="COMT_C"/>
</dbReference>
<dbReference type="InterPro" id="IPR016461">
    <property type="entry name" value="COMT-like"/>
</dbReference>
<dbReference type="Gene3D" id="1.10.10.10">
    <property type="entry name" value="Winged helix-like DNA-binding domain superfamily/Winged helix DNA-binding domain"/>
    <property type="match status" value="1"/>
</dbReference>
<dbReference type="RefSeq" id="WP_311602408.1">
    <property type="nucleotide sequence ID" value="NZ_JAVREM010000052.1"/>
</dbReference>
<evidence type="ECO:0000259" key="5">
    <source>
        <dbReference type="Pfam" id="PF00891"/>
    </source>
</evidence>
<dbReference type="Pfam" id="PF08100">
    <property type="entry name" value="Dimerisation"/>
    <property type="match status" value="1"/>
</dbReference>
<reference evidence="8" key="1">
    <citation type="submission" date="2023-07" db="EMBL/GenBank/DDBJ databases">
        <title>30 novel species of actinomycetes from the DSMZ collection.</title>
        <authorList>
            <person name="Nouioui I."/>
        </authorList>
    </citation>
    <scope>NUCLEOTIDE SEQUENCE [LARGE SCALE GENOMIC DNA]</scope>
    <source>
        <strain evidence="8">DSM 44918</strain>
    </source>
</reference>
<dbReference type="InterPro" id="IPR029063">
    <property type="entry name" value="SAM-dependent_MTases_sf"/>
</dbReference>